<dbReference type="PRINTS" id="PR00625">
    <property type="entry name" value="JDOMAIN"/>
</dbReference>
<evidence type="ECO:0000313" key="4">
    <source>
        <dbReference type="Proteomes" id="UP000319627"/>
    </source>
</evidence>
<organism evidence="3 4">
    <name type="scientific">Azomonas agilis</name>
    <dbReference type="NCBI Taxonomy" id="116849"/>
    <lineage>
        <taxon>Bacteria</taxon>
        <taxon>Pseudomonadati</taxon>
        <taxon>Pseudomonadota</taxon>
        <taxon>Gammaproteobacteria</taxon>
        <taxon>Pseudomonadales</taxon>
        <taxon>Pseudomonadaceae</taxon>
        <taxon>Azomonas</taxon>
    </lineage>
</organism>
<dbReference type="InterPro" id="IPR001623">
    <property type="entry name" value="DnaJ_domain"/>
</dbReference>
<dbReference type="InterPro" id="IPR050817">
    <property type="entry name" value="DjlA_DnaK_co-chaperone"/>
</dbReference>
<dbReference type="RefSeq" id="WP_144572077.1">
    <property type="nucleotide sequence ID" value="NZ_VLKG01000009.1"/>
</dbReference>
<dbReference type="InterPro" id="IPR029024">
    <property type="entry name" value="TerB-like"/>
</dbReference>
<reference evidence="3 4" key="1">
    <citation type="submission" date="2019-07" db="EMBL/GenBank/DDBJ databases">
        <title>Genomic Encyclopedia of Type Strains, Phase I: the one thousand microbial genomes (KMG-I) project.</title>
        <authorList>
            <person name="Kyrpides N."/>
        </authorList>
    </citation>
    <scope>NUCLEOTIDE SEQUENCE [LARGE SCALE GENOMIC DNA]</scope>
    <source>
        <strain evidence="3 4">DSM 375</strain>
    </source>
</reference>
<dbReference type="Gene3D" id="1.10.3680.10">
    <property type="entry name" value="TerB-like"/>
    <property type="match status" value="1"/>
</dbReference>
<proteinExistence type="predicted"/>
<gene>
    <name evidence="3" type="ORF">LX59_02378</name>
</gene>
<dbReference type="Gene3D" id="1.10.287.110">
    <property type="entry name" value="DnaJ domain"/>
    <property type="match status" value="1"/>
</dbReference>
<feature type="domain" description="J" evidence="2">
    <location>
        <begin position="185"/>
        <end position="251"/>
    </location>
</feature>
<dbReference type="InterPro" id="IPR036869">
    <property type="entry name" value="J_dom_sf"/>
</dbReference>
<dbReference type="Proteomes" id="UP000319627">
    <property type="component" value="Unassembled WGS sequence"/>
</dbReference>
<dbReference type="PANTHER" id="PTHR24074">
    <property type="entry name" value="CO-CHAPERONE PROTEIN DJLA"/>
    <property type="match status" value="1"/>
</dbReference>
<evidence type="ECO:0000313" key="3">
    <source>
        <dbReference type="EMBL" id="TWH64430.1"/>
    </source>
</evidence>
<dbReference type="CDD" id="cd06257">
    <property type="entry name" value="DnaJ"/>
    <property type="match status" value="1"/>
</dbReference>
<dbReference type="SUPFAM" id="SSF46565">
    <property type="entry name" value="Chaperone J-domain"/>
    <property type="match status" value="1"/>
</dbReference>
<evidence type="ECO:0000256" key="1">
    <source>
        <dbReference type="ARBA" id="ARBA00023186"/>
    </source>
</evidence>
<dbReference type="EMBL" id="VLKG01000009">
    <property type="protein sequence ID" value="TWH64430.1"/>
    <property type="molecule type" value="Genomic_DNA"/>
</dbReference>
<dbReference type="PROSITE" id="PS50076">
    <property type="entry name" value="DNAJ_2"/>
    <property type="match status" value="1"/>
</dbReference>
<keyword evidence="1" id="KW-0143">Chaperone</keyword>
<dbReference type="SUPFAM" id="SSF158682">
    <property type="entry name" value="TerB-like"/>
    <property type="match status" value="1"/>
</dbReference>
<sequence length="251" mass="28190">MLWPITLAGAVTGWFLAGIPGTLLGALLGQVFDRRLQLDLKTLFGRLIRQPPLRGDELLFVLLGRLAKSQGRVTEAHIQAARAEMQRRYMDAAQQRLAIQAFGRGKSGKDALQPALKALHKDQDEVKALLQACWRLARAEGALGEAQTHLILQWGQWASWTEEAILAQDSRRPKSQTNTGSQYQKALALLGVSHTTSLPEIKLAYRRLLSQYHPDKLVGQGASTEQLHQATERTRELHQAYELVQRYQMNR</sequence>
<dbReference type="AlphaFoldDB" id="A0A562I081"/>
<dbReference type="Pfam" id="PF00226">
    <property type="entry name" value="DnaJ"/>
    <property type="match status" value="1"/>
</dbReference>
<keyword evidence="4" id="KW-1185">Reference proteome</keyword>
<evidence type="ECO:0000259" key="2">
    <source>
        <dbReference type="PROSITE" id="PS50076"/>
    </source>
</evidence>
<dbReference type="SMART" id="SM00271">
    <property type="entry name" value="DnaJ"/>
    <property type="match status" value="1"/>
</dbReference>
<comment type="caution">
    <text evidence="3">The sequence shown here is derived from an EMBL/GenBank/DDBJ whole genome shotgun (WGS) entry which is preliminary data.</text>
</comment>
<dbReference type="CDD" id="cd07316">
    <property type="entry name" value="terB_like_DjlA"/>
    <property type="match status" value="1"/>
</dbReference>
<protein>
    <submittedName>
        <fullName evidence="3">DnaJ like chaperone protein</fullName>
    </submittedName>
</protein>
<dbReference type="OrthoDB" id="9782583at2"/>
<name>A0A562I081_9GAMM</name>
<accession>A0A562I081</accession>